<keyword evidence="2" id="KW-1185">Reference proteome</keyword>
<comment type="caution">
    <text evidence="1">The sequence shown here is derived from an EMBL/GenBank/DDBJ whole genome shotgun (WGS) entry which is preliminary data.</text>
</comment>
<gene>
    <name evidence="1" type="ORF">RX402_04260</name>
</gene>
<dbReference type="Proteomes" id="UP001263246">
    <property type="component" value="Unassembled WGS sequence"/>
</dbReference>
<evidence type="ECO:0000313" key="1">
    <source>
        <dbReference type="EMBL" id="MDU8687964.1"/>
    </source>
</evidence>
<reference evidence="1 2" key="1">
    <citation type="submission" date="2023-10" db="EMBL/GenBank/DDBJ databases">
        <title>Host Genetic Regulation of Human Gut Microbial Structural Variation.</title>
        <authorList>
            <person name="Harmsen H.J.M."/>
        </authorList>
    </citation>
    <scope>NUCLEOTIDE SEQUENCE [LARGE SCALE GENOMIC DNA]</scope>
    <source>
        <strain evidence="1 2">HTF-F</strain>
    </source>
</reference>
<name>A0ABU3TXD5_9FIRM</name>
<organism evidence="1 2">
    <name type="scientific">Faecalibacterium wellingii</name>
    <dbReference type="NCBI Taxonomy" id="2929491"/>
    <lineage>
        <taxon>Bacteria</taxon>
        <taxon>Bacillati</taxon>
        <taxon>Bacillota</taxon>
        <taxon>Clostridia</taxon>
        <taxon>Eubacteriales</taxon>
        <taxon>Oscillospiraceae</taxon>
        <taxon>Faecalibacterium</taxon>
    </lineage>
</organism>
<proteinExistence type="predicted"/>
<protein>
    <recommendedName>
        <fullName evidence="3">Rieske domain-containing protein</fullName>
    </recommendedName>
</protein>
<evidence type="ECO:0000313" key="2">
    <source>
        <dbReference type="Proteomes" id="UP001263246"/>
    </source>
</evidence>
<dbReference type="RefSeq" id="WP_249237113.1">
    <property type="nucleotide sequence ID" value="NZ_CP094473.1"/>
</dbReference>
<sequence>MPENENVIKKTVIVKVFHSRYSVLYGTEDSITENSVKKQYNNGNEFSRWDDLQWDRIIHNLQIDKERDLCRFIVFSDIPVECPTGFLEAGWTWDSISDARSVCSLHAGKWFLNGTELPVSGYFPVEKGCDIVHISTFPEVSVRAKHENDKAESDLYRFFQRKSMGN</sequence>
<accession>A0ABU3TXD5</accession>
<dbReference type="EMBL" id="JAWHPR010000002">
    <property type="protein sequence ID" value="MDU8687964.1"/>
    <property type="molecule type" value="Genomic_DNA"/>
</dbReference>
<evidence type="ECO:0008006" key="3">
    <source>
        <dbReference type="Google" id="ProtNLM"/>
    </source>
</evidence>